<dbReference type="EMBL" id="SZPQ01000045">
    <property type="protein sequence ID" value="TKI03390.1"/>
    <property type="molecule type" value="Genomic_DNA"/>
</dbReference>
<proteinExistence type="predicted"/>
<organism evidence="1 2">
    <name type="scientific">Martelella alba</name>
    <dbReference type="NCBI Taxonomy" id="2590451"/>
    <lineage>
        <taxon>Bacteria</taxon>
        <taxon>Pseudomonadati</taxon>
        <taxon>Pseudomonadota</taxon>
        <taxon>Alphaproteobacteria</taxon>
        <taxon>Hyphomicrobiales</taxon>
        <taxon>Aurantimonadaceae</taxon>
        <taxon>Martelella</taxon>
    </lineage>
</organism>
<sequence length="198" mass="21613">MNALNRFTLHSLPVSRWRNGGGETREIISWPPRGDAALGGDFAWRASIATIDQDGDFSAFPHIDRNITLLEGHGAVLHGVKGGTHSLTRPGEPFAFAGEDPVRAILVDGSSRDFNIMTRRGAMRAEVTLSTKEILLPAKRSGVIYVMAGQWRWAGDGAPLTVREGGWWQDLFAPLALSPLSPDATVLWADIRTCRRGI</sequence>
<accession>A0ABY2SEV6</accession>
<dbReference type="InterPro" id="IPR011051">
    <property type="entry name" value="RmlC_Cupin_sf"/>
</dbReference>
<name>A0ABY2SEV6_9HYPH</name>
<dbReference type="Proteomes" id="UP000305202">
    <property type="component" value="Unassembled WGS sequence"/>
</dbReference>
<evidence type="ECO:0000313" key="1">
    <source>
        <dbReference type="EMBL" id="TKI03390.1"/>
    </source>
</evidence>
<dbReference type="RefSeq" id="WP_136992429.1">
    <property type="nucleotide sequence ID" value="NZ_SZPQ01000045.1"/>
</dbReference>
<dbReference type="Gene3D" id="2.60.120.10">
    <property type="entry name" value="Jelly Rolls"/>
    <property type="match status" value="1"/>
</dbReference>
<dbReference type="PANTHER" id="PTHR37943:SF1">
    <property type="entry name" value="PROTEIN VES"/>
    <property type="match status" value="1"/>
</dbReference>
<dbReference type="CDD" id="cd20293">
    <property type="entry name" value="cupin_HutD_N"/>
    <property type="match status" value="1"/>
</dbReference>
<gene>
    <name evidence="1" type="ORF">FCN80_21680</name>
</gene>
<comment type="caution">
    <text evidence="1">The sequence shown here is derived from an EMBL/GenBank/DDBJ whole genome shotgun (WGS) entry which is preliminary data.</text>
</comment>
<evidence type="ECO:0000313" key="2">
    <source>
        <dbReference type="Proteomes" id="UP000305202"/>
    </source>
</evidence>
<dbReference type="InterPro" id="IPR010282">
    <property type="entry name" value="Uncharacterised_HutD/Ves"/>
</dbReference>
<dbReference type="Pfam" id="PF05962">
    <property type="entry name" value="HutD"/>
    <property type="match status" value="1"/>
</dbReference>
<dbReference type="InterPro" id="IPR014710">
    <property type="entry name" value="RmlC-like_jellyroll"/>
</dbReference>
<keyword evidence="2" id="KW-1185">Reference proteome</keyword>
<dbReference type="SUPFAM" id="SSF51182">
    <property type="entry name" value="RmlC-like cupins"/>
    <property type="match status" value="1"/>
</dbReference>
<reference evidence="1 2" key="1">
    <citation type="submission" date="2019-04" db="EMBL/GenBank/DDBJ databases">
        <authorList>
            <person name="Li M."/>
            <person name="Gao C."/>
        </authorList>
    </citation>
    <scope>NUCLEOTIDE SEQUENCE [LARGE SCALE GENOMIC DNA]</scope>
    <source>
        <strain evidence="1 2">BGMRC 2031</strain>
    </source>
</reference>
<dbReference type="PANTHER" id="PTHR37943">
    <property type="entry name" value="PROTEIN VES"/>
    <property type="match status" value="1"/>
</dbReference>
<protein>
    <submittedName>
        <fullName evidence="1">HutD family protein</fullName>
    </submittedName>
</protein>